<comment type="caution">
    <text evidence="1">The sequence shown here is derived from an EMBL/GenBank/DDBJ whole genome shotgun (WGS) entry which is preliminary data.</text>
</comment>
<protein>
    <submittedName>
        <fullName evidence="1">Uncharacterized protein</fullName>
    </submittedName>
</protein>
<organism evidence="1 2">
    <name type="scientific">Entomophthora muscae</name>
    <dbReference type="NCBI Taxonomy" id="34485"/>
    <lineage>
        <taxon>Eukaryota</taxon>
        <taxon>Fungi</taxon>
        <taxon>Fungi incertae sedis</taxon>
        <taxon>Zoopagomycota</taxon>
        <taxon>Entomophthoromycotina</taxon>
        <taxon>Entomophthoromycetes</taxon>
        <taxon>Entomophthorales</taxon>
        <taxon>Entomophthoraceae</taxon>
        <taxon>Entomophthora</taxon>
    </lineage>
</organism>
<name>A0ACC2SB77_9FUNG</name>
<dbReference type="Proteomes" id="UP001165960">
    <property type="component" value="Unassembled WGS sequence"/>
</dbReference>
<gene>
    <name evidence="1" type="ORF">DSO57_1039157</name>
</gene>
<reference evidence="1" key="1">
    <citation type="submission" date="2022-04" db="EMBL/GenBank/DDBJ databases">
        <title>Genome of the entomopathogenic fungus Entomophthora muscae.</title>
        <authorList>
            <person name="Elya C."/>
            <person name="Lovett B.R."/>
            <person name="Lee E."/>
            <person name="Macias A.M."/>
            <person name="Hajek A.E."/>
            <person name="De Bivort B.L."/>
            <person name="Kasson M.T."/>
            <person name="De Fine Licht H.H."/>
            <person name="Stajich J.E."/>
        </authorList>
    </citation>
    <scope>NUCLEOTIDE SEQUENCE</scope>
    <source>
        <strain evidence="1">Berkeley</strain>
    </source>
</reference>
<dbReference type="EMBL" id="QTSX02005567">
    <property type="protein sequence ID" value="KAJ9059658.1"/>
    <property type="molecule type" value="Genomic_DNA"/>
</dbReference>
<proteinExistence type="predicted"/>
<evidence type="ECO:0000313" key="2">
    <source>
        <dbReference type="Proteomes" id="UP001165960"/>
    </source>
</evidence>
<keyword evidence="2" id="KW-1185">Reference proteome</keyword>
<sequence length="85" mass="9822">MFPLEKTFELLECFYSSVPQLDGFWNQLVCNAPKLSFVYTDCIRGCYLTLKAIQPVLKILPFKTIHGTSRILEEVPAFYESLLNQ</sequence>
<accession>A0ACC2SB77</accession>
<evidence type="ECO:0000313" key="1">
    <source>
        <dbReference type="EMBL" id="KAJ9059658.1"/>
    </source>
</evidence>